<comment type="caution">
    <text evidence="3">The sequence shown here is derived from an EMBL/GenBank/DDBJ whole genome shotgun (WGS) entry which is preliminary data.</text>
</comment>
<keyword evidence="2" id="KW-0812">Transmembrane</keyword>
<feature type="transmembrane region" description="Helical" evidence="2">
    <location>
        <begin position="70"/>
        <end position="93"/>
    </location>
</feature>
<feature type="compositionally biased region" description="Basic and acidic residues" evidence="1">
    <location>
        <begin position="21"/>
        <end position="33"/>
    </location>
</feature>
<evidence type="ECO:0000313" key="3">
    <source>
        <dbReference type="EMBL" id="RYU12983.1"/>
    </source>
</evidence>
<organism evidence="3 4">
    <name type="scientific">Nocardioides iriomotensis</name>
    <dbReference type="NCBI Taxonomy" id="715784"/>
    <lineage>
        <taxon>Bacteria</taxon>
        <taxon>Bacillati</taxon>
        <taxon>Actinomycetota</taxon>
        <taxon>Actinomycetes</taxon>
        <taxon>Propionibacteriales</taxon>
        <taxon>Nocardioidaceae</taxon>
        <taxon>Nocardioides</taxon>
    </lineage>
</organism>
<dbReference type="Proteomes" id="UP000291189">
    <property type="component" value="Unassembled WGS sequence"/>
</dbReference>
<feature type="region of interest" description="Disordered" evidence="1">
    <location>
        <begin position="91"/>
        <end position="175"/>
    </location>
</feature>
<evidence type="ECO:0000256" key="1">
    <source>
        <dbReference type="SAM" id="MobiDB-lite"/>
    </source>
</evidence>
<protein>
    <submittedName>
        <fullName evidence="3">Uncharacterized protein</fullName>
    </submittedName>
</protein>
<feature type="compositionally biased region" description="Basic and acidic residues" evidence="1">
    <location>
        <begin position="1"/>
        <end position="13"/>
    </location>
</feature>
<keyword evidence="2" id="KW-0472">Membrane</keyword>
<proteinExistence type="predicted"/>
<sequence>MADDKNSPEHSGSRWEPGADDETRRIADDRPADEPAPQTAEQPVAPPDTPAYAAPAAPAPEKKRLRARSVGFPAAAAIAAGLVVVSGVGGYALGATTSGNDLDRVSFQRGGFPQGGPGGWGDRDDDGGDGDGHGVFPGPPPGTDDQMPGFPDEDGDGSGGLDGSDGGTQDSGTTT</sequence>
<dbReference type="RefSeq" id="WP_129986802.1">
    <property type="nucleotide sequence ID" value="NZ_SDPU01000020.1"/>
</dbReference>
<dbReference type="AlphaFoldDB" id="A0A4Q5J3J7"/>
<evidence type="ECO:0000256" key="2">
    <source>
        <dbReference type="SAM" id="Phobius"/>
    </source>
</evidence>
<keyword evidence="4" id="KW-1185">Reference proteome</keyword>
<dbReference type="EMBL" id="SDPU01000020">
    <property type="protein sequence ID" value="RYU12983.1"/>
    <property type="molecule type" value="Genomic_DNA"/>
</dbReference>
<accession>A0A4Q5J3J7</accession>
<reference evidence="3 4" key="1">
    <citation type="submission" date="2019-01" db="EMBL/GenBank/DDBJ databases">
        <title>Nocardioides guangzhouensis sp. nov., an actinobacterium isolated from soil.</title>
        <authorList>
            <person name="Fu Y."/>
            <person name="Cai Y."/>
            <person name="Lin Z."/>
            <person name="Chen P."/>
        </authorList>
    </citation>
    <scope>NUCLEOTIDE SEQUENCE [LARGE SCALE GENOMIC DNA]</scope>
    <source>
        <strain evidence="3 4">NBRC 105384</strain>
    </source>
</reference>
<evidence type="ECO:0000313" key="4">
    <source>
        <dbReference type="Proteomes" id="UP000291189"/>
    </source>
</evidence>
<feature type="region of interest" description="Disordered" evidence="1">
    <location>
        <begin position="1"/>
        <end position="65"/>
    </location>
</feature>
<keyword evidence="2" id="KW-1133">Transmembrane helix</keyword>
<gene>
    <name evidence="3" type="ORF">ETU37_08550</name>
</gene>
<feature type="compositionally biased region" description="Gly residues" evidence="1">
    <location>
        <begin position="157"/>
        <end position="166"/>
    </location>
</feature>
<name>A0A4Q5J3J7_9ACTN</name>